<feature type="transmembrane region" description="Helical" evidence="8">
    <location>
        <begin position="545"/>
        <end position="565"/>
    </location>
</feature>
<evidence type="ECO:0000256" key="2">
    <source>
        <dbReference type="ARBA" id="ARBA00022692"/>
    </source>
</evidence>
<dbReference type="GO" id="GO:0004930">
    <property type="term" value="F:G protein-coupled receptor activity"/>
    <property type="evidence" value="ECO:0007669"/>
    <property type="project" value="UniProtKB-KW"/>
</dbReference>
<dbReference type="Pfam" id="PF00001">
    <property type="entry name" value="7tm_1"/>
    <property type="match status" value="2"/>
</dbReference>
<feature type="transmembrane region" description="Helical" evidence="8">
    <location>
        <begin position="191"/>
        <end position="208"/>
    </location>
</feature>
<feature type="domain" description="G-protein coupled receptors family 1 profile" evidence="9">
    <location>
        <begin position="31"/>
        <end position="312"/>
    </location>
</feature>
<dbReference type="Gene3D" id="1.20.1070.10">
    <property type="entry name" value="Rhodopsin 7-helix transmembrane proteins"/>
    <property type="match status" value="2"/>
</dbReference>
<evidence type="ECO:0000256" key="5">
    <source>
        <dbReference type="ARBA" id="ARBA00023136"/>
    </source>
</evidence>
<proteinExistence type="predicted"/>
<feature type="transmembrane region" description="Helical" evidence="8">
    <location>
        <begin position="52"/>
        <end position="72"/>
    </location>
</feature>
<keyword evidence="4" id="KW-0297">G-protein coupled receptor</keyword>
<dbReference type="PROSITE" id="PS50262">
    <property type="entry name" value="G_PROTEIN_RECEP_F1_2"/>
    <property type="match status" value="2"/>
</dbReference>
<feature type="transmembrane region" description="Helical" evidence="8">
    <location>
        <begin position="133"/>
        <end position="155"/>
    </location>
</feature>
<feature type="transmembrane region" description="Helical" evidence="8">
    <location>
        <begin position="263"/>
        <end position="282"/>
    </location>
</feature>
<dbReference type="PANTHER" id="PTHR24243">
    <property type="entry name" value="G-PROTEIN COUPLED RECEPTOR"/>
    <property type="match status" value="1"/>
</dbReference>
<keyword evidence="2 8" id="KW-0812">Transmembrane</keyword>
<evidence type="ECO:0000259" key="9">
    <source>
        <dbReference type="PROSITE" id="PS50262"/>
    </source>
</evidence>
<feature type="transmembrane region" description="Helical" evidence="8">
    <location>
        <begin position="16"/>
        <end position="40"/>
    </location>
</feature>
<reference evidence="10" key="1">
    <citation type="submission" date="2021-02" db="EMBL/GenBank/DDBJ databases">
        <authorList>
            <person name="Nowell W R."/>
        </authorList>
    </citation>
    <scope>NUCLEOTIDE SEQUENCE</scope>
</reference>
<dbReference type="InterPro" id="IPR000276">
    <property type="entry name" value="GPCR_Rhodpsn"/>
</dbReference>
<dbReference type="SUPFAM" id="SSF81321">
    <property type="entry name" value="Family A G protein-coupled receptor-like"/>
    <property type="match status" value="2"/>
</dbReference>
<dbReference type="InterPro" id="IPR017452">
    <property type="entry name" value="GPCR_Rhodpsn_7TM"/>
</dbReference>
<keyword evidence="7" id="KW-0807">Transducer</keyword>
<sequence>MPSSIISLLASVSKQITIYLGSFTLIAGVIGGLLNIVVFLSLRTFRESSAAFYLTVMSIVNVGQLLTGLLSRIMSSGFDIDWTLTSLFYCKFRSYCFNVCASTSMTCICLAIIDQYLATSSRVQWRQWCNIKVARLLVVLFVLIWIIQGIPYLIYYDQIISTTTGQVTCINTNNIFVQYTTYGNFLAFQKILPIGITFVFGLLAYNNVQQLGYRTIPLVRRELDKQLTVMILVLIVFAFFTNIPYTVIYIVSTTAQFTQDPVLSAQIQFASLVTTYLVYIYFACSGKQITIYLGIFTLVAGVIGGLLNIIIFLSLKTFRESSAAFYLTIMSIVNIGQLLTGLLSRIMTSGFGIDWTLTSLFYCKFRSYCFNICALISMTCICLAIIDQYLATSSRAQWRQWCNIKVARLLVVLFVLIWIIQGIPYLIYYDQVILITTGQVTCINTNDVLQQYNIYGNLLVFQKLLPICITFVFGLLAYNNVRQLGYRTIPLVRRELDKQLTVMILVLIVFAFFTNIPYTVIYIVSTTPQFTQDPVVSAQIQFANLVTTYLVYIYFASPFYIYVCVSNRFRRQLIYVSFEIYLNRWQPGRMAINQVMPET</sequence>
<dbReference type="GO" id="GO:0005886">
    <property type="term" value="C:plasma membrane"/>
    <property type="evidence" value="ECO:0007669"/>
    <property type="project" value="TreeGrafter"/>
</dbReference>
<feature type="transmembrane region" description="Helical" evidence="8">
    <location>
        <begin position="92"/>
        <end position="113"/>
    </location>
</feature>
<dbReference type="EMBL" id="CAJNOE010000037">
    <property type="protein sequence ID" value="CAF0785887.1"/>
    <property type="molecule type" value="Genomic_DNA"/>
</dbReference>
<evidence type="ECO:0000313" key="11">
    <source>
        <dbReference type="Proteomes" id="UP000663860"/>
    </source>
</evidence>
<dbReference type="PANTHER" id="PTHR24243:SF233">
    <property type="entry name" value="THYROTROPIN-RELEASING HORMONE RECEPTOR"/>
    <property type="match status" value="1"/>
</dbReference>
<evidence type="ECO:0000256" key="1">
    <source>
        <dbReference type="ARBA" id="ARBA00004141"/>
    </source>
</evidence>
<evidence type="ECO:0000256" key="6">
    <source>
        <dbReference type="ARBA" id="ARBA00023170"/>
    </source>
</evidence>
<protein>
    <recommendedName>
        <fullName evidence="9">G-protein coupled receptors family 1 profile domain-containing protein</fullName>
    </recommendedName>
</protein>
<evidence type="ECO:0000313" key="10">
    <source>
        <dbReference type="EMBL" id="CAF0785887.1"/>
    </source>
</evidence>
<feature type="transmembrane region" description="Helical" evidence="8">
    <location>
        <begin position="464"/>
        <end position="481"/>
    </location>
</feature>
<dbReference type="AlphaFoldDB" id="A0A813RLD3"/>
<name>A0A813RLD3_9BILA</name>
<organism evidence="10 11">
    <name type="scientific">Adineta steineri</name>
    <dbReference type="NCBI Taxonomy" id="433720"/>
    <lineage>
        <taxon>Eukaryota</taxon>
        <taxon>Metazoa</taxon>
        <taxon>Spiralia</taxon>
        <taxon>Gnathifera</taxon>
        <taxon>Rotifera</taxon>
        <taxon>Eurotatoria</taxon>
        <taxon>Bdelloidea</taxon>
        <taxon>Adinetida</taxon>
        <taxon>Adinetidae</taxon>
        <taxon>Adineta</taxon>
    </lineage>
</organism>
<keyword evidence="5 8" id="KW-0472">Membrane</keyword>
<feature type="transmembrane region" description="Helical" evidence="8">
    <location>
        <begin position="229"/>
        <end position="251"/>
    </location>
</feature>
<comment type="subcellular location">
    <subcellularLocation>
        <location evidence="1">Membrane</location>
        <topology evidence="1">Multi-pass membrane protein</topology>
    </subcellularLocation>
</comment>
<comment type="caution">
    <text evidence="10">The sequence shown here is derived from an EMBL/GenBank/DDBJ whole genome shotgun (WGS) entry which is preliminary data.</text>
</comment>
<feature type="domain" description="G-protein coupled receptors family 1 profile" evidence="9">
    <location>
        <begin position="304"/>
        <end position="562"/>
    </location>
</feature>
<dbReference type="Proteomes" id="UP000663860">
    <property type="component" value="Unassembled WGS sequence"/>
</dbReference>
<accession>A0A813RLD3</accession>
<evidence type="ECO:0000256" key="7">
    <source>
        <dbReference type="ARBA" id="ARBA00023224"/>
    </source>
</evidence>
<evidence type="ECO:0000256" key="8">
    <source>
        <dbReference type="SAM" id="Phobius"/>
    </source>
</evidence>
<feature type="transmembrane region" description="Helical" evidence="8">
    <location>
        <begin position="406"/>
        <end position="428"/>
    </location>
</feature>
<gene>
    <name evidence="10" type="ORF">IZO911_LOCUS6117</name>
</gene>
<feature type="transmembrane region" description="Helical" evidence="8">
    <location>
        <begin position="321"/>
        <end position="339"/>
    </location>
</feature>
<keyword evidence="3 8" id="KW-1133">Transmembrane helix</keyword>
<feature type="transmembrane region" description="Helical" evidence="8">
    <location>
        <begin position="289"/>
        <end position="315"/>
    </location>
</feature>
<keyword evidence="6" id="KW-0675">Receptor</keyword>
<evidence type="ECO:0000256" key="4">
    <source>
        <dbReference type="ARBA" id="ARBA00023040"/>
    </source>
</evidence>
<evidence type="ECO:0000256" key="3">
    <source>
        <dbReference type="ARBA" id="ARBA00022989"/>
    </source>
</evidence>
<feature type="transmembrane region" description="Helical" evidence="8">
    <location>
        <begin position="502"/>
        <end position="525"/>
    </location>
</feature>